<dbReference type="GO" id="GO:0005886">
    <property type="term" value="C:plasma membrane"/>
    <property type="evidence" value="ECO:0007669"/>
    <property type="project" value="UniProtKB-SubCell"/>
</dbReference>
<feature type="transmembrane region" description="Helical" evidence="7">
    <location>
        <begin position="134"/>
        <end position="153"/>
    </location>
</feature>
<evidence type="ECO:0000256" key="2">
    <source>
        <dbReference type="ARBA" id="ARBA00022475"/>
    </source>
</evidence>
<comment type="subcellular location">
    <subcellularLocation>
        <location evidence="1">Cell membrane</location>
        <topology evidence="1">Multi-pass membrane protein</topology>
    </subcellularLocation>
</comment>
<dbReference type="RefSeq" id="WP_232008765.1">
    <property type="nucleotide sequence ID" value="NZ_AP018786.1"/>
</dbReference>
<organism evidence="9 10">
    <name type="scientific">Sutterella megalosphaeroides</name>
    <dbReference type="NCBI Taxonomy" id="2494234"/>
    <lineage>
        <taxon>Bacteria</taxon>
        <taxon>Pseudomonadati</taxon>
        <taxon>Pseudomonadota</taxon>
        <taxon>Betaproteobacteria</taxon>
        <taxon>Burkholderiales</taxon>
        <taxon>Sutterellaceae</taxon>
        <taxon>Sutterella</taxon>
    </lineage>
</organism>
<keyword evidence="5 7" id="KW-0472">Membrane</keyword>
<gene>
    <name evidence="9" type="ORF">SUTMEG_15640</name>
</gene>
<dbReference type="PANTHER" id="PTHR23513">
    <property type="entry name" value="INTEGRAL MEMBRANE EFFLUX PROTEIN-RELATED"/>
    <property type="match status" value="1"/>
</dbReference>
<feature type="transmembrane region" description="Helical" evidence="7">
    <location>
        <begin position="40"/>
        <end position="61"/>
    </location>
</feature>
<dbReference type="PROSITE" id="PS50850">
    <property type="entry name" value="MFS"/>
    <property type="match status" value="1"/>
</dbReference>
<feature type="transmembrane region" description="Helical" evidence="7">
    <location>
        <begin position="302"/>
        <end position="326"/>
    </location>
</feature>
<evidence type="ECO:0000256" key="5">
    <source>
        <dbReference type="ARBA" id="ARBA00023136"/>
    </source>
</evidence>
<feature type="region of interest" description="Disordered" evidence="6">
    <location>
        <begin position="397"/>
        <end position="425"/>
    </location>
</feature>
<feature type="transmembrane region" description="Helical" evidence="7">
    <location>
        <begin position="249"/>
        <end position="267"/>
    </location>
</feature>
<name>A0A2Z6IAX0_9BURK</name>
<feature type="compositionally biased region" description="Low complexity" evidence="6">
    <location>
        <begin position="415"/>
        <end position="425"/>
    </location>
</feature>
<feature type="transmembrane region" description="Helical" evidence="7">
    <location>
        <begin position="279"/>
        <end position="296"/>
    </location>
</feature>
<dbReference type="AlphaFoldDB" id="A0A2Z6IAX0"/>
<evidence type="ECO:0000256" key="4">
    <source>
        <dbReference type="ARBA" id="ARBA00022989"/>
    </source>
</evidence>
<keyword evidence="2" id="KW-1003">Cell membrane</keyword>
<proteinExistence type="predicted"/>
<feature type="transmembrane region" description="Helical" evidence="7">
    <location>
        <begin position="213"/>
        <end position="237"/>
    </location>
</feature>
<dbReference type="EMBL" id="AP018786">
    <property type="protein sequence ID" value="BBF23673.1"/>
    <property type="molecule type" value="Genomic_DNA"/>
</dbReference>
<accession>A0A2Z6IAX0</accession>
<dbReference type="PANTHER" id="PTHR23513:SF6">
    <property type="entry name" value="MAJOR FACILITATOR SUPERFAMILY ASSOCIATED DOMAIN-CONTAINING PROTEIN"/>
    <property type="match status" value="1"/>
</dbReference>
<dbReference type="InterPro" id="IPR020846">
    <property type="entry name" value="MFS_dom"/>
</dbReference>
<keyword evidence="4 7" id="KW-1133">Transmembrane helix</keyword>
<feature type="compositionally biased region" description="Basic and acidic residues" evidence="6">
    <location>
        <begin position="397"/>
        <end position="409"/>
    </location>
</feature>
<dbReference type="Proteomes" id="UP000271003">
    <property type="component" value="Chromosome"/>
</dbReference>
<feature type="domain" description="Major facilitator superfamily (MFS) profile" evidence="8">
    <location>
        <begin position="213"/>
        <end position="425"/>
    </location>
</feature>
<protein>
    <submittedName>
        <fullName evidence="9">MFS transporter</fullName>
    </submittedName>
</protein>
<keyword evidence="10" id="KW-1185">Reference proteome</keyword>
<evidence type="ECO:0000313" key="10">
    <source>
        <dbReference type="Proteomes" id="UP000271003"/>
    </source>
</evidence>
<feature type="transmembrane region" description="Helical" evidence="7">
    <location>
        <begin position="96"/>
        <end position="113"/>
    </location>
</feature>
<feature type="transmembrane region" description="Helical" evidence="7">
    <location>
        <begin position="73"/>
        <end position="90"/>
    </location>
</feature>
<evidence type="ECO:0000259" key="8">
    <source>
        <dbReference type="PROSITE" id="PS50850"/>
    </source>
</evidence>
<dbReference type="Pfam" id="PF07690">
    <property type="entry name" value="MFS_1"/>
    <property type="match status" value="1"/>
</dbReference>
<evidence type="ECO:0000256" key="3">
    <source>
        <dbReference type="ARBA" id="ARBA00022692"/>
    </source>
</evidence>
<sequence>MHLNVRLLRLFFILLLMHGCTTGMRFTATLDAIDHGATPFAVGAMLSCVALFPAFFAVGAGRWLDRTGARKPMRLAFICVSAAGGAALLFPTDAAGVAPLFLSCFLVGVAFLLTNTVVQRLTGDFSSPEGRTNAFVVLSMVTAGSGLVTPVVTGYMIEHFGFQVFYAWCVAAAVLLFVLALTPVLGSILSGAPRNRSKGAERGRAVDLLKDPAMRAILAASVFISVGWEVGNLLIPVYCRSVELSPSHIGWILGSFSLASFFVRLLMPMLTRRLGEWRLISFTMLVAGAAFSLFPLFTDLFALMACAFLLGMGLGASMPNLMSLIYRLSPADRIGEAIGLRLMLMNLSKASFPALMGVLGTAVGAGASLWGLAVFLFGGFGFAMRMRPTVTRALAEKSTRAAKSAKTESTEGANKAEAAPPKAER</sequence>
<feature type="transmembrane region" description="Helical" evidence="7">
    <location>
        <begin position="7"/>
        <end position="28"/>
    </location>
</feature>
<evidence type="ECO:0000313" key="9">
    <source>
        <dbReference type="EMBL" id="BBF23673.1"/>
    </source>
</evidence>
<evidence type="ECO:0000256" key="7">
    <source>
        <dbReference type="SAM" id="Phobius"/>
    </source>
</evidence>
<evidence type="ECO:0000256" key="6">
    <source>
        <dbReference type="SAM" id="MobiDB-lite"/>
    </source>
</evidence>
<dbReference type="InterPro" id="IPR011701">
    <property type="entry name" value="MFS"/>
</dbReference>
<dbReference type="KEGG" id="sutt:SUTMEG_15640"/>
<evidence type="ECO:0000256" key="1">
    <source>
        <dbReference type="ARBA" id="ARBA00004651"/>
    </source>
</evidence>
<dbReference type="InterPro" id="IPR036259">
    <property type="entry name" value="MFS_trans_sf"/>
</dbReference>
<dbReference type="SUPFAM" id="SSF103473">
    <property type="entry name" value="MFS general substrate transporter"/>
    <property type="match status" value="1"/>
</dbReference>
<keyword evidence="3 7" id="KW-0812">Transmembrane</keyword>
<dbReference type="GO" id="GO:0022857">
    <property type="term" value="F:transmembrane transporter activity"/>
    <property type="evidence" value="ECO:0007669"/>
    <property type="project" value="InterPro"/>
</dbReference>
<dbReference type="Gene3D" id="1.20.1250.20">
    <property type="entry name" value="MFS general substrate transporter like domains"/>
    <property type="match status" value="1"/>
</dbReference>
<feature type="transmembrane region" description="Helical" evidence="7">
    <location>
        <begin position="165"/>
        <end position="192"/>
    </location>
</feature>
<feature type="transmembrane region" description="Helical" evidence="7">
    <location>
        <begin position="362"/>
        <end position="383"/>
    </location>
</feature>
<reference evidence="9 10" key="1">
    <citation type="journal article" date="2018" name="Int. J. Syst. Evol. Microbiol.">
        <title>Mesosutterella multiformis gen. nov., sp. nov., a member of the family Sutterellaceae and Sutterella megalosphaeroides sp. nov., isolated from human faeces.</title>
        <authorList>
            <person name="Sakamoto M."/>
            <person name="Ikeyama N."/>
            <person name="Kunihiro T."/>
            <person name="Iino T."/>
            <person name="Yuki M."/>
            <person name="Ohkuma M."/>
        </authorList>
    </citation>
    <scope>NUCLEOTIDE SEQUENCE [LARGE SCALE GENOMIC DNA]</scope>
    <source>
        <strain evidence="9 10">6FBBBH3</strain>
    </source>
</reference>